<dbReference type="OrthoDB" id="4152607at2759"/>
<accession>A0A9Q8P3I5</accession>
<proteinExistence type="predicted"/>
<feature type="region of interest" description="Disordered" evidence="1">
    <location>
        <begin position="1"/>
        <end position="49"/>
    </location>
</feature>
<evidence type="ECO:0000256" key="1">
    <source>
        <dbReference type="SAM" id="MobiDB-lite"/>
    </source>
</evidence>
<sequence>MAAPTNGHDLNSEERGNEQQQIKAISTAQRKRKRSEEERKKKEKEEEKILLSQTEKEAIAAKTYAENEKDTFERQRQSVDNDWKARIDLSIGHADLVVGDTYESNELKATSLLKRDLTIAEYEYRFVRLDGESEAEVKRRVKAYRDKTNFDFDLSDDDDYLPKVVDPALLSKIRGKFQGGSIAYHHGKFVVIHIIDTTEVRRFDDPKVPVEFFLAQDLLREFDIQGWSGWNAGLERPKLRKPYYTHEWITHHAVYVPQASETSAYEAKLEDLIDGGLYELIPELRTTEEDDMKGLYHRCVYTRSLTHRKIKPCVKPITQDDLDLATRLAERFKWKHRVGKESRVRHLDSGRKPALVTPHVNIILDLLGIHERPEQNPVLRNWAMSGVGGFTFCPAGFRGLTRVPNNIPEQMQTVELAREVCQALHAGPLPQTKVWLADSRFNWRGKWLWTDAFCIKIRQKDPKKKRKSTDSKKKGKDQPPDQNDASDANDTANDGSTMTNDSNASTDQSPSSDDTLPRKRQKTGSASESFANAADPAADTVIDRQAEGDADETSPVKAAGDVAVEAVAQQLLAMA</sequence>
<dbReference type="AlphaFoldDB" id="A0A9Q8P3I5"/>
<dbReference type="RefSeq" id="XP_047756334.1">
    <property type="nucleotide sequence ID" value="XM_047901010.1"/>
</dbReference>
<organism evidence="2 3">
    <name type="scientific">Passalora fulva</name>
    <name type="common">Tomato leaf mold</name>
    <name type="synonym">Cladosporium fulvum</name>
    <dbReference type="NCBI Taxonomy" id="5499"/>
    <lineage>
        <taxon>Eukaryota</taxon>
        <taxon>Fungi</taxon>
        <taxon>Dikarya</taxon>
        <taxon>Ascomycota</taxon>
        <taxon>Pezizomycotina</taxon>
        <taxon>Dothideomycetes</taxon>
        <taxon>Dothideomycetidae</taxon>
        <taxon>Mycosphaerellales</taxon>
        <taxon>Mycosphaerellaceae</taxon>
        <taxon>Fulvia</taxon>
    </lineage>
</organism>
<dbReference type="Proteomes" id="UP000756132">
    <property type="component" value="Chromosome 1"/>
</dbReference>
<dbReference type="EMBL" id="CP090163">
    <property type="protein sequence ID" value="UJO11968.1"/>
    <property type="molecule type" value="Genomic_DNA"/>
</dbReference>
<name>A0A9Q8P3I5_PASFU</name>
<feature type="compositionally biased region" description="Basic and acidic residues" evidence="1">
    <location>
        <begin position="468"/>
        <end position="479"/>
    </location>
</feature>
<protein>
    <submittedName>
        <fullName evidence="2">Uncharacterized protein</fullName>
    </submittedName>
</protein>
<feature type="compositionally biased region" description="Basic and acidic residues" evidence="1">
    <location>
        <begin position="34"/>
        <end position="49"/>
    </location>
</feature>
<feature type="compositionally biased region" description="Polar residues" evidence="1">
    <location>
        <begin position="495"/>
        <end position="514"/>
    </location>
</feature>
<reference evidence="2" key="1">
    <citation type="submission" date="2021-12" db="EMBL/GenBank/DDBJ databases">
        <authorList>
            <person name="Zaccaron A."/>
            <person name="Stergiopoulos I."/>
        </authorList>
    </citation>
    <scope>NUCLEOTIDE SEQUENCE</scope>
    <source>
        <strain evidence="2">Race5_Kim</strain>
    </source>
</reference>
<feature type="region of interest" description="Disordered" evidence="1">
    <location>
        <begin position="460"/>
        <end position="558"/>
    </location>
</feature>
<keyword evidence="3" id="KW-1185">Reference proteome</keyword>
<evidence type="ECO:0000313" key="3">
    <source>
        <dbReference type="Proteomes" id="UP000756132"/>
    </source>
</evidence>
<feature type="compositionally biased region" description="Low complexity" evidence="1">
    <location>
        <begin position="481"/>
        <end position="494"/>
    </location>
</feature>
<dbReference type="KEGG" id="ffu:CLAFUR5_01862"/>
<reference evidence="2" key="2">
    <citation type="journal article" date="2022" name="Microb. Genom.">
        <title>A chromosome-scale genome assembly of the tomato pathogen Cladosporium fulvum reveals a compartmentalized genome architecture and the presence of a dispensable chromosome.</title>
        <authorList>
            <person name="Zaccaron A.Z."/>
            <person name="Chen L.H."/>
            <person name="Samaras A."/>
            <person name="Stergiopoulos I."/>
        </authorList>
    </citation>
    <scope>NUCLEOTIDE SEQUENCE</scope>
    <source>
        <strain evidence="2">Race5_Kim</strain>
    </source>
</reference>
<evidence type="ECO:0000313" key="2">
    <source>
        <dbReference type="EMBL" id="UJO11968.1"/>
    </source>
</evidence>
<feature type="compositionally biased region" description="Polar residues" evidence="1">
    <location>
        <begin position="18"/>
        <end position="28"/>
    </location>
</feature>
<gene>
    <name evidence="2" type="ORF">CLAFUR5_01862</name>
</gene>
<dbReference type="GeneID" id="71981740"/>